<keyword evidence="4" id="KW-1185">Reference proteome</keyword>
<feature type="transmembrane region" description="Helical" evidence="1">
    <location>
        <begin position="16"/>
        <end position="37"/>
    </location>
</feature>
<dbReference type="OrthoDB" id="4221177at2"/>
<protein>
    <recommendedName>
        <fullName evidence="2">Putative Flp pilus-assembly TadG-like N-terminal domain-containing protein</fullName>
    </recommendedName>
</protein>
<accession>A0A0A0BXJ5</accession>
<comment type="caution">
    <text evidence="3">The sequence shown here is derived from an EMBL/GenBank/DDBJ whole genome shotgun (WGS) entry which is preliminary data.</text>
</comment>
<sequence>MTTRPPRYPAPQEDRGSVSVFVCIAVVGLLVLVGLVVDGGVKLRTGQRADTVAAEAARTGGQAVAVPTVVGHQHVTVDRAAAVQAATTYLTTTGHTGTAAIGPDGSTIQVTVTTTSPTTFLALIGVTSLTVTGHGEAALVHVTGAGP</sequence>
<reference evidence="3 4" key="2">
    <citation type="journal article" date="2015" name="Stand. Genomic Sci.">
        <title>Draft genome sequence of Cellulomonas carbonis T26(T) and comparative analysis of six Cellulomonas genomes.</title>
        <authorList>
            <person name="Zhuang W."/>
            <person name="Zhang S."/>
            <person name="Xia X."/>
            <person name="Wang G."/>
        </authorList>
    </citation>
    <scope>NUCLEOTIDE SEQUENCE [LARGE SCALE GENOMIC DNA]</scope>
    <source>
        <strain evidence="3 4">T26</strain>
    </source>
</reference>
<keyword evidence="1" id="KW-0472">Membrane</keyword>
<dbReference type="RefSeq" id="WP_052425949.1">
    <property type="nucleotide sequence ID" value="NZ_AXCY01000012.1"/>
</dbReference>
<feature type="domain" description="Putative Flp pilus-assembly TadG-like N-terminal" evidence="2">
    <location>
        <begin position="16"/>
        <end position="63"/>
    </location>
</feature>
<gene>
    <name evidence="3" type="ORF">N868_04940</name>
</gene>
<dbReference type="Pfam" id="PF13400">
    <property type="entry name" value="Tad"/>
    <property type="match status" value="1"/>
</dbReference>
<dbReference type="InterPro" id="IPR028087">
    <property type="entry name" value="Tad_N"/>
</dbReference>
<dbReference type="AlphaFoldDB" id="A0A0A0BXJ5"/>
<evidence type="ECO:0000256" key="1">
    <source>
        <dbReference type="SAM" id="Phobius"/>
    </source>
</evidence>
<evidence type="ECO:0000313" key="4">
    <source>
        <dbReference type="Proteomes" id="UP000029839"/>
    </source>
</evidence>
<proteinExistence type="predicted"/>
<name>A0A0A0BXJ5_9CELL</name>
<dbReference type="EMBL" id="AXCY01000012">
    <property type="protein sequence ID" value="KGM11884.1"/>
    <property type="molecule type" value="Genomic_DNA"/>
</dbReference>
<evidence type="ECO:0000259" key="2">
    <source>
        <dbReference type="Pfam" id="PF13400"/>
    </source>
</evidence>
<keyword evidence="1" id="KW-0812">Transmembrane</keyword>
<evidence type="ECO:0000313" key="3">
    <source>
        <dbReference type="EMBL" id="KGM11884.1"/>
    </source>
</evidence>
<organism evidence="3 4">
    <name type="scientific">Cellulomonas carbonis T26</name>
    <dbReference type="NCBI Taxonomy" id="947969"/>
    <lineage>
        <taxon>Bacteria</taxon>
        <taxon>Bacillati</taxon>
        <taxon>Actinomycetota</taxon>
        <taxon>Actinomycetes</taxon>
        <taxon>Micrococcales</taxon>
        <taxon>Cellulomonadaceae</taxon>
        <taxon>Cellulomonas</taxon>
    </lineage>
</organism>
<reference evidence="3 4" key="1">
    <citation type="submission" date="2013-08" db="EMBL/GenBank/DDBJ databases">
        <title>Genome sequencing of Cellulomonas carbonis T26.</title>
        <authorList>
            <person name="Chen F."/>
            <person name="Li Y."/>
            <person name="Wang G."/>
        </authorList>
    </citation>
    <scope>NUCLEOTIDE SEQUENCE [LARGE SCALE GENOMIC DNA]</scope>
    <source>
        <strain evidence="3 4">T26</strain>
    </source>
</reference>
<keyword evidence="1" id="KW-1133">Transmembrane helix</keyword>
<dbReference type="Proteomes" id="UP000029839">
    <property type="component" value="Unassembled WGS sequence"/>
</dbReference>